<proteinExistence type="predicted"/>
<comment type="caution">
    <text evidence="3">The sequence shown here is derived from an EMBL/GenBank/DDBJ whole genome shotgun (WGS) entry which is preliminary data.</text>
</comment>
<evidence type="ECO:0000256" key="1">
    <source>
        <dbReference type="SAM" id="Phobius"/>
    </source>
</evidence>
<evidence type="ECO:0000259" key="2">
    <source>
        <dbReference type="Pfam" id="PF07331"/>
    </source>
</evidence>
<evidence type="ECO:0000313" key="4">
    <source>
        <dbReference type="Proteomes" id="UP000664779"/>
    </source>
</evidence>
<feature type="transmembrane region" description="Helical" evidence="1">
    <location>
        <begin position="131"/>
        <end position="151"/>
    </location>
</feature>
<dbReference type="Pfam" id="PF07331">
    <property type="entry name" value="TctB"/>
    <property type="match status" value="1"/>
</dbReference>
<organism evidence="3 4">
    <name type="scientific">Roseibium limicola</name>
    <dbReference type="NCBI Taxonomy" id="2816037"/>
    <lineage>
        <taxon>Bacteria</taxon>
        <taxon>Pseudomonadati</taxon>
        <taxon>Pseudomonadota</taxon>
        <taxon>Alphaproteobacteria</taxon>
        <taxon>Hyphomicrobiales</taxon>
        <taxon>Stappiaceae</taxon>
        <taxon>Roseibium</taxon>
    </lineage>
</organism>
<feature type="transmembrane region" description="Helical" evidence="1">
    <location>
        <begin position="12"/>
        <end position="31"/>
    </location>
</feature>
<accession>A0A939ELL7</accession>
<keyword evidence="1" id="KW-0812">Transmembrane</keyword>
<dbReference type="InterPro" id="IPR009936">
    <property type="entry name" value="DUF1468"/>
</dbReference>
<keyword evidence="1" id="KW-0472">Membrane</keyword>
<dbReference type="Proteomes" id="UP000664779">
    <property type="component" value="Unassembled WGS sequence"/>
</dbReference>
<sequence length="160" mass="16749">MTEKAKRSVDGLLAGATVVALGAGAIVEALSYDPGSLRQIGPAVFPAALGGLMIVLGLLIFIKDWRPVERGSTSAVSCFVSRKSIPFRGLIFVTAGVVAFGFVLEWIGFVPAIVFGVFLTGQADGELSLRATLLLAVGLAAVCSLVFIMFLRLPLQVLVI</sequence>
<dbReference type="AlphaFoldDB" id="A0A939ELL7"/>
<reference evidence="3" key="1">
    <citation type="submission" date="2021-03" db="EMBL/GenBank/DDBJ databases">
        <title>Roseibium sp. CAU 1637 isolated from Incheon.</title>
        <authorList>
            <person name="Kim W."/>
        </authorList>
    </citation>
    <scope>NUCLEOTIDE SEQUENCE</scope>
    <source>
        <strain evidence="3">CAU 1637</strain>
    </source>
</reference>
<evidence type="ECO:0000313" key="3">
    <source>
        <dbReference type="EMBL" id="MBO0344697.1"/>
    </source>
</evidence>
<feature type="transmembrane region" description="Helical" evidence="1">
    <location>
        <begin position="43"/>
        <end position="62"/>
    </location>
</feature>
<gene>
    <name evidence="3" type="ORF">J0X15_05665</name>
</gene>
<feature type="transmembrane region" description="Helical" evidence="1">
    <location>
        <begin position="90"/>
        <end position="119"/>
    </location>
</feature>
<keyword evidence="4" id="KW-1185">Reference proteome</keyword>
<dbReference type="EMBL" id="JAFLNF010000002">
    <property type="protein sequence ID" value="MBO0344697.1"/>
    <property type="molecule type" value="Genomic_DNA"/>
</dbReference>
<name>A0A939ELL7_9HYPH</name>
<feature type="domain" description="DUF1468" evidence="2">
    <location>
        <begin position="13"/>
        <end position="155"/>
    </location>
</feature>
<keyword evidence="1" id="KW-1133">Transmembrane helix</keyword>
<protein>
    <submittedName>
        <fullName evidence="3">Tripartite tricarboxylate transporter TctB family protein</fullName>
    </submittedName>
</protein>